<dbReference type="Ensembl" id="ENSNFUT00015040702.1">
    <property type="protein sequence ID" value="ENSNFUP00015038989.1"/>
    <property type="gene ID" value="ENSNFUG00015018810.1"/>
</dbReference>
<feature type="chain" id="PRO_5034573224" description="Interleukin-7" evidence="1">
    <location>
        <begin position="20"/>
        <end position="149"/>
    </location>
</feature>
<keyword evidence="3" id="KW-1185">Reference proteome</keyword>
<reference evidence="2" key="1">
    <citation type="submission" date="2014-08" db="EMBL/GenBank/DDBJ databases">
        <authorList>
            <person name="Senf B."/>
            <person name="Petzold A."/>
            <person name="Downie B.R."/>
            <person name="Koch P."/>
            <person name="Platzer M."/>
        </authorList>
    </citation>
    <scope>NUCLEOTIDE SEQUENCE [LARGE SCALE GENOMIC DNA]</scope>
    <source>
        <strain evidence="2">GRZ</strain>
    </source>
</reference>
<reference evidence="2" key="2">
    <citation type="submission" date="2025-08" db="UniProtKB">
        <authorList>
            <consortium name="Ensembl"/>
        </authorList>
    </citation>
    <scope>IDENTIFICATION</scope>
</reference>
<protein>
    <recommendedName>
        <fullName evidence="4">Interleukin-7</fullName>
    </recommendedName>
</protein>
<dbReference type="GeneTree" id="ENSGT00670000099476"/>
<keyword evidence="1" id="KW-0732">Signal</keyword>
<feature type="signal peptide" evidence="1">
    <location>
        <begin position="1"/>
        <end position="19"/>
    </location>
</feature>
<dbReference type="AlphaFoldDB" id="A0A8C6P652"/>
<accession>A0A8C6P652</accession>
<evidence type="ECO:0008006" key="4">
    <source>
        <dbReference type="Google" id="ProtNLM"/>
    </source>
</evidence>
<name>A0A8C6P652_NOTFU</name>
<evidence type="ECO:0000313" key="2">
    <source>
        <dbReference type="Ensembl" id="ENSNFUP00015038989.1"/>
    </source>
</evidence>
<evidence type="ECO:0000313" key="3">
    <source>
        <dbReference type="Proteomes" id="UP000694548"/>
    </source>
</evidence>
<dbReference type="Proteomes" id="UP000694548">
    <property type="component" value="Chromosome sgr08"/>
</dbReference>
<proteinExistence type="predicted"/>
<organism evidence="2 3">
    <name type="scientific">Nothobranchius furzeri</name>
    <name type="common">Turquoise killifish</name>
    <dbReference type="NCBI Taxonomy" id="105023"/>
    <lineage>
        <taxon>Eukaryota</taxon>
        <taxon>Metazoa</taxon>
        <taxon>Chordata</taxon>
        <taxon>Craniata</taxon>
        <taxon>Vertebrata</taxon>
        <taxon>Euteleostomi</taxon>
        <taxon>Actinopterygii</taxon>
        <taxon>Neopterygii</taxon>
        <taxon>Teleostei</taxon>
        <taxon>Neoteleostei</taxon>
        <taxon>Acanthomorphata</taxon>
        <taxon>Ovalentaria</taxon>
        <taxon>Atherinomorphae</taxon>
        <taxon>Cyprinodontiformes</taxon>
        <taxon>Nothobranchiidae</taxon>
        <taxon>Nothobranchius</taxon>
    </lineage>
</organism>
<sequence length="149" mass="16877">MTLLCLSLLVLLLLPLSLSCNSSKIPTEVLSPFVQELLRNTRERVTTLLQNSSCLERRHKHLSCIADKANILKILLRQACKMQSLELSDIERLASNVQTSIDCPCPEKDLRQNRHNKSKSETKKLCIAKAFLSSMTVCYEMLNTLVMDT</sequence>
<reference evidence="2" key="3">
    <citation type="submission" date="2025-09" db="UniProtKB">
        <authorList>
            <consortium name="Ensembl"/>
        </authorList>
    </citation>
    <scope>IDENTIFICATION</scope>
</reference>
<evidence type="ECO:0000256" key="1">
    <source>
        <dbReference type="SAM" id="SignalP"/>
    </source>
</evidence>